<dbReference type="Proteomes" id="UP000499080">
    <property type="component" value="Unassembled WGS sequence"/>
</dbReference>
<reference evidence="1 2" key="1">
    <citation type="journal article" date="2019" name="Sci. Rep.">
        <title>Orb-weaving spider Araneus ventricosus genome elucidates the spidroin gene catalogue.</title>
        <authorList>
            <person name="Kono N."/>
            <person name="Nakamura H."/>
            <person name="Ohtoshi R."/>
            <person name="Moran D.A.P."/>
            <person name="Shinohara A."/>
            <person name="Yoshida Y."/>
            <person name="Fujiwara M."/>
            <person name="Mori M."/>
            <person name="Tomita M."/>
            <person name="Arakawa K."/>
        </authorList>
    </citation>
    <scope>NUCLEOTIDE SEQUENCE [LARGE SCALE GENOMIC DNA]</scope>
</reference>
<evidence type="ECO:0000313" key="1">
    <source>
        <dbReference type="EMBL" id="GBM79115.1"/>
    </source>
</evidence>
<protein>
    <submittedName>
        <fullName evidence="1">Uncharacterized protein</fullName>
    </submittedName>
</protein>
<comment type="caution">
    <text evidence="1">The sequence shown here is derived from an EMBL/GenBank/DDBJ whole genome shotgun (WGS) entry which is preliminary data.</text>
</comment>
<gene>
    <name evidence="1" type="ORF">AVEN_177426_1</name>
</gene>
<proteinExistence type="predicted"/>
<evidence type="ECO:0000313" key="2">
    <source>
        <dbReference type="Proteomes" id="UP000499080"/>
    </source>
</evidence>
<dbReference type="OrthoDB" id="5876815at2759"/>
<dbReference type="EMBL" id="BGPR01002802">
    <property type="protein sequence ID" value="GBM79115.1"/>
    <property type="molecule type" value="Genomic_DNA"/>
</dbReference>
<dbReference type="AlphaFoldDB" id="A0A4Y2IN92"/>
<sequence length="120" mass="13584">MVSPLCSDHNKPEYGQLYVFDASKATEERNEGCLPSVMERLDSMLREINPFIEFYLQISASVLASLKPAGQYYRGGRCGTQCHAGWRKGEGFIHVMLLPHWCSRSRGAVASMAKLLRMIW</sequence>
<keyword evidence="2" id="KW-1185">Reference proteome</keyword>
<accession>A0A4Y2IN92</accession>
<name>A0A4Y2IN92_ARAVE</name>
<organism evidence="1 2">
    <name type="scientific">Araneus ventricosus</name>
    <name type="common">Orbweaver spider</name>
    <name type="synonym">Epeira ventricosa</name>
    <dbReference type="NCBI Taxonomy" id="182803"/>
    <lineage>
        <taxon>Eukaryota</taxon>
        <taxon>Metazoa</taxon>
        <taxon>Ecdysozoa</taxon>
        <taxon>Arthropoda</taxon>
        <taxon>Chelicerata</taxon>
        <taxon>Arachnida</taxon>
        <taxon>Araneae</taxon>
        <taxon>Araneomorphae</taxon>
        <taxon>Entelegynae</taxon>
        <taxon>Araneoidea</taxon>
        <taxon>Araneidae</taxon>
        <taxon>Araneus</taxon>
    </lineage>
</organism>